<feature type="compositionally biased region" description="Low complexity" evidence="1">
    <location>
        <begin position="129"/>
        <end position="150"/>
    </location>
</feature>
<gene>
    <name evidence="2" type="ORF">SAMN06295987_101243</name>
</gene>
<evidence type="ECO:0000313" key="3">
    <source>
        <dbReference type="Proteomes" id="UP000190989"/>
    </source>
</evidence>
<dbReference type="Pfam" id="PF09923">
    <property type="entry name" value="DUF2155"/>
    <property type="match status" value="1"/>
</dbReference>
<accession>A0A1U6GSF1</accession>
<evidence type="ECO:0008006" key="4">
    <source>
        <dbReference type="Google" id="ProtNLM"/>
    </source>
</evidence>
<evidence type="ECO:0000256" key="1">
    <source>
        <dbReference type="SAM" id="MobiDB-lite"/>
    </source>
</evidence>
<sequence length="176" mass="18565">MQAGPAQAVQGQRIGTPNKDRVVTLGVLNKRNNLTQDLEMKPGETRRIGNLVVKVATCEKTLPWERPQEEGAFVQVFVEDRSSSKEKLAWHKVFSGWLFKNSPGLNVVEHPVYDVWVKSCAMSFPGQDASPASAASASSAAKPSGSESTPAPSPAPSPAPVPAPSPSASASDSSAN</sequence>
<dbReference type="STRING" id="428990.SAMN06295987_101243"/>
<feature type="compositionally biased region" description="Low complexity" evidence="1">
    <location>
        <begin position="166"/>
        <end position="176"/>
    </location>
</feature>
<dbReference type="EMBL" id="FVZE01000001">
    <property type="protein sequence ID" value="SLJ86428.1"/>
    <property type="molecule type" value="Genomic_DNA"/>
</dbReference>
<dbReference type="InterPro" id="IPR019225">
    <property type="entry name" value="DUF2155"/>
</dbReference>
<dbReference type="AlphaFoldDB" id="A0A1U6GSF1"/>
<proteinExistence type="predicted"/>
<reference evidence="3" key="1">
    <citation type="submission" date="2017-02" db="EMBL/GenBank/DDBJ databases">
        <authorList>
            <person name="Varghese N."/>
            <person name="Submissions S."/>
        </authorList>
    </citation>
    <scope>NUCLEOTIDE SEQUENCE [LARGE SCALE GENOMIC DNA]</scope>
    <source>
        <strain evidence="3">SM117</strain>
    </source>
</reference>
<organism evidence="2 3">
    <name type="scientific">Novosphingobium mathurense</name>
    <dbReference type="NCBI Taxonomy" id="428990"/>
    <lineage>
        <taxon>Bacteria</taxon>
        <taxon>Pseudomonadati</taxon>
        <taxon>Pseudomonadota</taxon>
        <taxon>Alphaproteobacteria</taxon>
        <taxon>Sphingomonadales</taxon>
        <taxon>Sphingomonadaceae</taxon>
        <taxon>Novosphingobium</taxon>
    </lineage>
</organism>
<feature type="region of interest" description="Disordered" evidence="1">
    <location>
        <begin position="127"/>
        <end position="176"/>
    </location>
</feature>
<dbReference type="Proteomes" id="UP000190989">
    <property type="component" value="Unassembled WGS sequence"/>
</dbReference>
<keyword evidence="3" id="KW-1185">Reference proteome</keyword>
<feature type="compositionally biased region" description="Pro residues" evidence="1">
    <location>
        <begin position="151"/>
        <end position="165"/>
    </location>
</feature>
<protein>
    <recommendedName>
        <fullName evidence="4">DUF2155 domain-containing protein</fullName>
    </recommendedName>
</protein>
<evidence type="ECO:0000313" key="2">
    <source>
        <dbReference type="EMBL" id="SLJ86428.1"/>
    </source>
</evidence>
<name>A0A1U6GSF1_9SPHN</name>